<dbReference type="InterPro" id="IPR051046">
    <property type="entry name" value="MurCDEF_CellWall_CoF430Synth"/>
</dbReference>
<dbReference type="GO" id="GO:0005524">
    <property type="term" value="F:ATP binding"/>
    <property type="evidence" value="ECO:0007669"/>
    <property type="project" value="UniProtKB-KW"/>
</dbReference>
<dbReference type="InterPro" id="IPR026838">
    <property type="entry name" value="YheC/D"/>
</dbReference>
<dbReference type="PROSITE" id="PS50975">
    <property type="entry name" value="ATP_GRASP"/>
    <property type="match status" value="1"/>
</dbReference>
<keyword evidence="1 5" id="KW-0436">Ligase</keyword>
<feature type="domain" description="ATP-grasp" evidence="4">
    <location>
        <begin position="112"/>
        <end position="336"/>
    </location>
</feature>
<evidence type="ECO:0000313" key="5">
    <source>
        <dbReference type="EMBL" id="KTF08419.1"/>
    </source>
</evidence>
<evidence type="ECO:0000259" key="4">
    <source>
        <dbReference type="PROSITE" id="PS50975"/>
    </source>
</evidence>
<comment type="caution">
    <text evidence="5">The sequence shown here is derived from an EMBL/GenBank/DDBJ whole genome shotgun (WGS) entry which is preliminary data.</text>
</comment>
<keyword evidence="2" id="KW-0547">Nucleotide-binding</keyword>
<dbReference type="Gene3D" id="3.30.470.20">
    <property type="entry name" value="ATP-grasp fold, B domain"/>
    <property type="match status" value="1"/>
</dbReference>
<dbReference type="Pfam" id="PF08245">
    <property type="entry name" value="Mur_ligase_M"/>
    <property type="match status" value="1"/>
</dbReference>
<dbReference type="Gene3D" id="3.40.1190.10">
    <property type="entry name" value="Mur-like, catalytic domain"/>
    <property type="match status" value="1"/>
</dbReference>
<accession>A0A1B6NYB9</accession>
<dbReference type="GO" id="GO:0016881">
    <property type="term" value="F:acid-amino acid ligase activity"/>
    <property type="evidence" value="ECO:0007669"/>
    <property type="project" value="InterPro"/>
</dbReference>
<dbReference type="SUPFAM" id="SSF53623">
    <property type="entry name" value="MurD-like peptide ligases, catalytic domain"/>
    <property type="match status" value="1"/>
</dbReference>
<dbReference type="EC" id="6.3.2.-" evidence="5"/>
<dbReference type="InterPro" id="IPR013221">
    <property type="entry name" value="Mur_ligase_cen"/>
</dbReference>
<dbReference type="InterPro" id="IPR036565">
    <property type="entry name" value="Mur-like_cat_sf"/>
</dbReference>
<dbReference type="InterPro" id="IPR036615">
    <property type="entry name" value="Mur_ligase_C_dom_sf"/>
</dbReference>
<dbReference type="InterPro" id="IPR011761">
    <property type="entry name" value="ATP-grasp"/>
</dbReference>
<dbReference type="SUPFAM" id="SSF53244">
    <property type="entry name" value="MurD-like peptide ligases, peptide-binding domain"/>
    <property type="match status" value="1"/>
</dbReference>
<evidence type="ECO:0000256" key="3">
    <source>
        <dbReference type="ARBA" id="ARBA00022840"/>
    </source>
</evidence>
<reference evidence="5" key="1">
    <citation type="submission" date="2013-11" db="EMBL/GenBank/DDBJ databases">
        <title>Microbial diversity, functional groups and degradation webs in Northern and Southern Mediterranean and Red Sea marine crude oil polluted sites.</title>
        <authorList>
            <person name="Daffonchio D."/>
            <person name="Mapelli F."/>
            <person name="Ferrer M."/>
            <person name="Richter M."/>
            <person name="Cherif A."/>
            <person name="Malkawi H.I."/>
            <person name="Yakimov M.M."/>
            <person name="Abdel-Fattah Y.R."/>
            <person name="Blaghen M."/>
            <person name="Golyshin P.N."/>
            <person name="Kalogerakis N."/>
            <person name="Boon N."/>
            <person name="Magagnini M."/>
            <person name="Fava F."/>
        </authorList>
    </citation>
    <scope>NUCLEOTIDE SEQUENCE</scope>
</reference>
<name>A0A1B6NYB9_9ZZZZ</name>
<evidence type="ECO:0000256" key="2">
    <source>
        <dbReference type="ARBA" id="ARBA00022741"/>
    </source>
</evidence>
<protein>
    <submittedName>
        <fullName evidence="5">Mur ligase, central domain protein</fullName>
        <ecNumber evidence="5">6.3.2.-</ecNumber>
    </submittedName>
</protein>
<keyword evidence="3" id="KW-0067">ATP-binding</keyword>
<sequence length="788" mass="89323">MSNDKVSVGLLRPGGRPDYQGLAMAYIGQHKGIEVYVFGIDDVDINSKKINARKLSDSLWVSEVIDYPLIIDNDNTKSMNNKLVFNDLSKNCYMTTQVLGGKLKTLNLLSDNNIFTECLIPQVIIKNRKDFVSFINLYEETVLKPIIGSQGKNIFFFTLKDNKIYINFEGKITELDSLDKFYDSVIVGKNFIIQKYIKSTTLQGAPFDIRIHVQRDGNNEWRNTKTYVRIGTGEGMTANIATGGAIANVKPFIEKRYKKESLNVLKKINRVTKDLPNLFQQFYEKEIDSLGIDLGVDNNGNLWIFEINSFPGTKFFELEEAIIRVNYLKYLHNREKKKINISLIDVFSYKNLWQSNLLIDSKLRSENNIAISQSSGSKIGVSKKFIKENIEKISLIICDKESYSNEYPKEKVFLLENKEDQIISACAAKINEVNPFVYTIIGSVGKTSVLKLLSKSLKSIETGIYVNSFGNTPFYIAKGVIAAPLRNTNWIFEVAGASDFRGEPISVHSHKMLQPDVCIFTNIAEAHVGKIGSLKEIAIMKSKALSIVPDSCIVILNADMPYQDIIKSNINPLANLYTFGDSNDADFRLLVSEDGVLSFLYNEKEYFVNIPNGLPIELKLNFLSVVVALMLTKKDWKRACEYFKEWKPVKGRGNIEFKEVNNKNLTIINDSYNANPISMKLAISSLDKKISSGRKVAVLGEISELGNHSNRIHKDLLDFLSESGLDKILFIGESYKQYSSLYSNDNKYIFYANILDFKKYFSDLIVDDDLILFKGSHSSKLYDFLNEI</sequence>
<dbReference type="AlphaFoldDB" id="A0A1B6NYB9"/>
<dbReference type="Pfam" id="PF02875">
    <property type="entry name" value="Mur_ligase_C"/>
    <property type="match status" value="1"/>
</dbReference>
<evidence type="ECO:0000256" key="1">
    <source>
        <dbReference type="ARBA" id="ARBA00022598"/>
    </source>
</evidence>
<dbReference type="EMBL" id="AYSL01000005">
    <property type="protein sequence ID" value="KTF08419.1"/>
    <property type="molecule type" value="Genomic_DNA"/>
</dbReference>
<dbReference type="Gene3D" id="3.90.190.20">
    <property type="entry name" value="Mur ligase, C-terminal domain"/>
    <property type="match status" value="1"/>
</dbReference>
<dbReference type="GO" id="GO:0046872">
    <property type="term" value="F:metal ion binding"/>
    <property type="evidence" value="ECO:0007669"/>
    <property type="project" value="InterPro"/>
</dbReference>
<dbReference type="SUPFAM" id="SSF56059">
    <property type="entry name" value="Glutathione synthetase ATP-binding domain-like"/>
    <property type="match status" value="1"/>
</dbReference>
<dbReference type="Pfam" id="PF14398">
    <property type="entry name" value="ATPgrasp_YheCD"/>
    <property type="match status" value="1"/>
</dbReference>
<proteinExistence type="predicted"/>
<organism evidence="5">
    <name type="scientific">marine sediment metagenome</name>
    <dbReference type="NCBI Taxonomy" id="412755"/>
    <lineage>
        <taxon>unclassified sequences</taxon>
        <taxon>metagenomes</taxon>
        <taxon>ecological metagenomes</taxon>
    </lineage>
</organism>
<gene>
    <name evidence="5" type="ORF">MGSAQ_000079</name>
</gene>
<dbReference type="PANTHER" id="PTHR43024:SF1">
    <property type="entry name" value="UDP-N-ACETYLMURAMOYL-TRIPEPTIDE--D-ALANYL-D-ALANINE LIGASE"/>
    <property type="match status" value="1"/>
</dbReference>
<dbReference type="PANTHER" id="PTHR43024">
    <property type="entry name" value="UDP-N-ACETYLMURAMOYL-TRIPEPTIDE--D-ALANYL-D-ALANINE LIGASE"/>
    <property type="match status" value="1"/>
</dbReference>
<dbReference type="InterPro" id="IPR004101">
    <property type="entry name" value="Mur_ligase_C"/>
</dbReference>